<protein>
    <submittedName>
        <fullName evidence="1">Uncharacterized protein</fullName>
    </submittedName>
</protein>
<dbReference type="AlphaFoldDB" id="A0A3R9PCX0"/>
<sequence>MKVVIDYVVGYVGGTCTGSYLLDGCRPPEVGDVIQLFVRKGKSPVTVDLVGAPVKRDREVHIRVLCSVTALTA</sequence>
<dbReference type="Proteomes" id="UP000269669">
    <property type="component" value="Unassembled WGS sequence"/>
</dbReference>
<proteinExistence type="predicted"/>
<name>A0A3R9PCX0_9BACT</name>
<keyword evidence="2" id="KW-1185">Reference proteome</keyword>
<evidence type="ECO:0000313" key="2">
    <source>
        <dbReference type="Proteomes" id="UP000269669"/>
    </source>
</evidence>
<dbReference type="EMBL" id="RSDW01000001">
    <property type="protein sequence ID" value="RSL18900.1"/>
    <property type="molecule type" value="Genomic_DNA"/>
</dbReference>
<gene>
    <name evidence="1" type="ORF">EDE15_4506</name>
</gene>
<reference evidence="1 2" key="1">
    <citation type="submission" date="2018-12" db="EMBL/GenBank/DDBJ databases">
        <title>Sequencing of bacterial isolates from soil warming experiment in Harvard Forest, Massachusetts, USA.</title>
        <authorList>
            <person name="Deangelis K."/>
        </authorList>
    </citation>
    <scope>NUCLEOTIDE SEQUENCE [LARGE SCALE GENOMIC DNA]</scope>
    <source>
        <strain evidence="1 2">EB153</strain>
    </source>
</reference>
<comment type="caution">
    <text evidence="1">The sequence shown here is derived from an EMBL/GenBank/DDBJ whole genome shotgun (WGS) entry which is preliminary data.</text>
</comment>
<evidence type="ECO:0000313" key="1">
    <source>
        <dbReference type="EMBL" id="RSL18900.1"/>
    </source>
</evidence>
<accession>A0A3R9PCX0</accession>
<organism evidence="1 2">
    <name type="scientific">Edaphobacter aggregans</name>
    <dbReference type="NCBI Taxonomy" id="570835"/>
    <lineage>
        <taxon>Bacteria</taxon>
        <taxon>Pseudomonadati</taxon>
        <taxon>Acidobacteriota</taxon>
        <taxon>Terriglobia</taxon>
        <taxon>Terriglobales</taxon>
        <taxon>Acidobacteriaceae</taxon>
        <taxon>Edaphobacter</taxon>
    </lineage>
</organism>